<evidence type="ECO:0000313" key="2">
    <source>
        <dbReference type="EMBL" id="KAL1610717.1"/>
    </source>
</evidence>
<gene>
    <name evidence="2" type="ORF">SLS60_002387</name>
</gene>
<name>A0ABR3S259_9PLEO</name>
<comment type="caution">
    <text evidence="2">The sequence shown here is derived from an EMBL/GenBank/DDBJ whole genome shotgun (WGS) entry which is preliminary data.</text>
</comment>
<proteinExistence type="predicted"/>
<accession>A0ABR3S259</accession>
<evidence type="ECO:0000313" key="3">
    <source>
        <dbReference type="Proteomes" id="UP001521785"/>
    </source>
</evidence>
<feature type="region of interest" description="Disordered" evidence="1">
    <location>
        <begin position="148"/>
        <end position="178"/>
    </location>
</feature>
<dbReference type="Proteomes" id="UP001521785">
    <property type="component" value="Unassembled WGS sequence"/>
</dbReference>
<dbReference type="EMBL" id="JAKJXO020000002">
    <property type="protein sequence ID" value="KAL1610717.1"/>
    <property type="molecule type" value="Genomic_DNA"/>
</dbReference>
<reference evidence="2 3" key="1">
    <citation type="submission" date="2024-02" db="EMBL/GenBank/DDBJ databases">
        <title>De novo assembly and annotation of 12 fungi associated with fruit tree decline syndrome in Ontario, Canada.</title>
        <authorList>
            <person name="Sulman M."/>
            <person name="Ellouze W."/>
            <person name="Ilyukhin E."/>
        </authorList>
    </citation>
    <scope>NUCLEOTIDE SEQUENCE [LARGE SCALE GENOMIC DNA]</scope>
    <source>
        <strain evidence="2 3">M42-189</strain>
    </source>
</reference>
<keyword evidence="3" id="KW-1185">Reference proteome</keyword>
<protein>
    <submittedName>
        <fullName evidence="2">Uncharacterized protein</fullName>
    </submittedName>
</protein>
<sequence length="396" mass="43600">MAKKLEPRLPYNSEEANWRWMFAELFPNKRIPSPYFGDEDWNKNDAYVDDAAADSGLERRLDLFQTALPARTLESFQRRIELLLQREEDFGHRQLLEATLRGEFKDLLQQSVLEAIGSLQESATQLQQQDSVSSDQIAVRSKGVLDSSRYNEGAGEDAGSSAEITLESDQLSNPKTEDGEFRLDDWVVNVDFDADAVIRDTNLSHGDFNEENFWTNLEGAYAEFDHTQSPALLDLGAVSSTHPARVGAESSLNDLNTQANCSGVDANITYKDSTLDPINVRDLNGSSKVDTGSNSALLQNVSRVGHKTLPALSTAEHDGQKSTREDNQRALAASRIVYEPDAGTWASGVTGNLFGGQYQNSVARFQIGQMQATQDLHGTDSNFGPLSEAEADAEID</sequence>
<feature type="region of interest" description="Disordered" evidence="1">
    <location>
        <begin position="376"/>
        <end position="396"/>
    </location>
</feature>
<evidence type="ECO:0000256" key="1">
    <source>
        <dbReference type="SAM" id="MobiDB-lite"/>
    </source>
</evidence>
<organism evidence="2 3">
    <name type="scientific">Paraconiothyrium brasiliense</name>
    <dbReference type="NCBI Taxonomy" id="300254"/>
    <lineage>
        <taxon>Eukaryota</taxon>
        <taxon>Fungi</taxon>
        <taxon>Dikarya</taxon>
        <taxon>Ascomycota</taxon>
        <taxon>Pezizomycotina</taxon>
        <taxon>Dothideomycetes</taxon>
        <taxon>Pleosporomycetidae</taxon>
        <taxon>Pleosporales</taxon>
        <taxon>Massarineae</taxon>
        <taxon>Didymosphaeriaceae</taxon>
        <taxon>Paraconiothyrium</taxon>
    </lineage>
</organism>